<proteinExistence type="predicted"/>
<comment type="caution">
    <text evidence="1">The sequence shown here is derived from an EMBL/GenBank/DDBJ whole genome shotgun (WGS) entry which is preliminary data.</text>
</comment>
<sequence length="65" mass="7518">MPGIKHLFGGFDNRANRHFAHDDIHLHFRQKVHIDFRAAVELGSPHLHTAAEYIRHRHACDTDAL</sequence>
<reference evidence="1" key="1">
    <citation type="submission" date="2019-08" db="EMBL/GenBank/DDBJ databases">
        <authorList>
            <person name="Kucharzyk K."/>
            <person name="Murdoch R.W."/>
            <person name="Higgins S."/>
            <person name="Loffler F."/>
        </authorList>
    </citation>
    <scope>NUCLEOTIDE SEQUENCE</scope>
</reference>
<evidence type="ECO:0000313" key="1">
    <source>
        <dbReference type="EMBL" id="MPM93375.1"/>
    </source>
</evidence>
<protein>
    <submittedName>
        <fullName evidence="1">Uncharacterized protein</fullName>
    </submittedName>
</protein>
<gene>
    <name evidence="1" type="ORF">SDC9_140512</name>
</gene>
<name>A0A645DVQ4_9ZZZZ</name>
<dbReference type="AlphaFoldDB" id="A0A645DVQ4"/>
<accession>A0A645DVQ4</accession>
<dbReference type="EMBL" id="VSSQ01040186">
    <property type="protein sequence ID" value="MPM93375.1"/>
    <property type="molecule type" value="Genomic_DNA"/>
</dbReference>
<organism evidence="1">
    <name type="scientific">bioreactor metagenome</name>
    <dbReference type="NCBI Taxonomy" id="1076179"/>
    <lineage>
        <taxon>unclassified sequences</taxon>
        <taxon>metagenomes</taxon>
        <taxon>ecological metagenomes</taxon>
    </lineage>
</organism>